<evidence type="ECO:0000259" key="1">
    <source>
        <dbReference type="Pfam" id="PF02538"/>
    </source>
</evidence>
<sequence>MKKIDPISTEIIRNAFISIAQDMNAVLIRSAYTPVIYEGKDCVVALLDEKGEVLGQSSGLPLFLGNLQVCVQETARIYGWDYFKEGDIFFVNDSFFTGTHLNDITIFAPIFWNKQLAGFSASRAHWLDVGAKDPGGSMDSSNIYQEGFRWPVTRLYENNEPKKEIIEFLRMNGRFGYSLIGDMNAQIAAGKTGEKRFQGILDRFGLDLVRSARNEIFKQSEELEKIAVKKIKNGSYDSEGFLDDDGLGSDPVKIKMKVTVEDEKITIDLDGSAKQTQGPVNCGFAQTISACRVAFKLLINPKRPVDGGTFKTLEVTAPQGSIFKAEEPAACQWYFSSLGLLIDAFVKALSPAIKDLSAAAHYGDSMVIFIGGVDPRNNFPFLSVEPTCGGWGGFPDSDGADALINNVNGGFKDLPIEVFENKYPVSIFNYGFRKDSGGTGKFRGGCGLYREYTINADGFVSLWFERSVTPAWGLFGGKDGIGPNVNIKSHDEKEKNLLKANGLQVKKGTVLTTYTGGGGGFEKPFERNPENVLNDVINKYVSIEKARDHYGVVIDEDLQINKEGTFKLRNT</sequence>
<accession>A0A381SHT3</accession>
<dbReference type="EMBL" id="UINC01003122">
    <property type="protein sequence ID" value="SVA03536.1"/>
    <property type="molecule type" value="Genomic_DNA"/>
</dbReference>
<dbReference type="InterPro" id="IPR045079">
    <property type="entry name" value="Oxoprolinase-like"/>
</dbReference>
<proteinExistence type="predicted"/>
<evidence type="ECO:0000313" key="2">
    <source>
        <dbReference type="EMBL" id="SVA03536.1"/>
    </source>
</evidence>
<dbReference type="GO" id="GO:0005829">
    <property type="term" value="C:cytosol"/>
    <property type="evidence" value="ECO:0007669"/>
    <property type="project" value="TreeGrafter"/>
</dbReference>
<dbReference type="GO" id="GO:0006749">
    <property type="term" value="P:glutathione metabolic process"/>
    <property type="evidence" value="ECO:0007669"/>
    <property type="project" value="TreeGrafter"/>
</dbReference>
<dbReference type="Pfam" id="PF02538">
    <property type="entry name" value="Hydantoinase_B"/>
    <property type="match status" value="1"/>
</dbReference>
<reference evidence="2" key="1">
    <citation type="submission" date="2018-05" db="EMBL/GenBank/DDBJ databases">
        <authorList>
            <person name="Lanie J.A."/>
            <person name="Ng W.-L."/>
            <person name="Kazmierczak K.M."/>
            <person name="Andrzejewski T.M."/>
            <person name="Davidsen T.M."/>
            <person name="Wayne K.J."/>
            <person name="Tettelin H."/>
            <person name="Glass J.I."/>
            <person name="Rusch D."/>
            <person name="Podicherti R."/>
            <person name="Tsui H.-C.T."/>
            <person name="Winkler M.E."/>
        </authorList>
    </citation>
    <scope>NUCLEOTIDE SEQUENCE</scope>
</reference>
<organism evidence="2">
    <name type="scientific">marine metagenome</name>
    <dbReference type="NCBI Taxonomy" id="408172"/>
    <lineage>
        <taxon>unclassified sequences</taxon>
        <taxon>metagenomes</taxon>
        <taxon>ecological metagenomes</taxon>
    </lineage>
</organism>
<dbReference type="AlphaFoldDB" id="A0A381SHT3"/>
<gene>
    <name evidence="2" type="ORF">METZ01_LOCUS56390</name>
</gene>
<dbReference type="PANTHER" id="PTHR11365:SF23">
    <property type="entry name" value="HYPOTHETICAL 5-OXOPROLINASE (EUROFUNG)-RELATED"/>
    <property type="match status" value="1"/>
</dbReference>
<dbReference type="GO" id="GO:0017168">
    <property type="term" value="F:5-oxoprolinase (ATP-hydrolyzing) activity"/>
    <property type="evidence" value="ECO:0007669"/>
    <property type="project" value="TreeGrafter"/>
</dbReference>
<feature type="domain" description="Hydantoinase B/oxoprolinase" evidence="1">
    <location>
        <begin position="5"/>
        <end position="522"/>
    </location>
</feature>
<protein>
    <recommendedName>
        <fullName evidence="1">Hydantoinase B/oxoprolinase domain-containing protein</fullName>
    </recommendedName>
</protein>
<name>A0A381SHT3_9ZZZZ</name>
<dbReference type="InterPro" id="IPR003692">
    <property type="entry name" value="Hydantoinase_B"/>
</dbReference>
<dbReference type="PANTHER" id="PTHR11365">
    <property type="entry name" value="5-OXOPROLINASE RELATED"/>
    <property type="match status" value="1"/>
</dbReference>